<accession>A0AAV4T4L3</accession>
<evidence type="ECO:0000256" key="1">
    <source>
        <dbReference type="SAM" id="MobiDB-lite"/>
    </source>
</evidence>
<reference evidence="2 3" key="1">
    <citation type="submission" date="2021-06" db="EMBL/GenBank/DDBJ databases">
        <title>Caerostris extrusa draft genome.</title>
        <authorList>
            <person name="Kono N."/>
            <person name="Arakawa K."/>
        </authorList>
    </citation>
    <scope>NUCLEOTIDE SEQUENCE [LARGE SCALE GENOMIC DNA]</scope>
</reference>
<protein>
    <submittedName>
        <fullName evidence="2">Uncharacterized protein</fullName>
    </submittedName>
</protein>
<dbReference type="Proteomes" id="UP001054945">
    <property type="component" value="Unassembled WGS sequence"/>
</dbReference>
<gene>
    <name evidence="2" type="ORF">CEXT_159591</name>
</gene>
<proteinExistence type="predicted"/>
<feature type="compositionally biased region" description="Basic residues" evidence="1">
    <location>
        <begin position="63"/>
        <end position="74"/>
    </location>
</feature>
<comment type="caution">
    <text evidence="2">The sequence shown here is derived from an EMBL/GenBank/DDBJ whole genome shotgun (WGS) entry which is preliminary data.</text>
</comment>
<dbReference type="EMBL" id="BPLR01010492">
    <property type="protein sequence ID" value="GIY39665.1"/>
    <property type="molecule type" value="Genomic_DNA"/>
</dbReference>
<evidence type="ECO:0000313" key="3">
    <source>
        <dbReference type="Proteomes" id="UP001054945"/>
    </source>
</evidence>
<dbReference type="AlphaFoldDB" id="A0AAV4T4L3"/>
<organism evidence="2 3">
    <name type="scientific">Caerostris extrusa</name>
    <name type="common">Bark spider</name>
    <name type="synonym">Caerostris bankana</name>
    <dbReference type="NCBI Taxonomy" id="172846"/>
    <lineage>
        <taxon>Eukaryota</taxon>
        <taxon>Metazoa</taxon>
        <taxon>Ecdysozoa</taxon>
        <taxon>Arthropoda</taxon>
        <taxon>Chelicerata</taxon>
        <taxon>Arachnida</taxon>
        <taxon>Araneae</taxon>
        <taxon>Araneomorphae</taxon>
        <taxon>Entelegynae</taxon>
        <taxon>Araneoidea</taxon>
        <taxon>Araneidae</taxon>
        <taxon>Caerostris</taxon>
    </lineage>
</organism>
<sequence>MLMLLVSPGKPLPAHQDPGRLLTHCVPGLPSPDRATPPTASDGPQHDRSHTGGARGDGGERGHAHRRAHGRRAVRGAGTAQVAVRRLVRRRHPRQPHGVRRSISYATINELYPELEWLRIYTDGSRVEQRIKSDLFSVYALVGRFASACEVEAFTLPLEIKTFQYTHTRSVVTWVRKLKLNSNKCPTALKSWALAAFPARNPRSCGDRWDSKGCVPVVV</sequence>
<keyword evidence="3" id="KW-1185">Reference proteome</keyword>
<name>A0AAV4T4L3_CAEEX</name>
<evidence type="ECO:0000313" key="2">
    <source>
        <dbReference type="EMBL" id="GIY39665.1"/>
    </source>
</evidence>
<feature type="region of interest" description="Disordered" evidence="1">
    <location>
        <begin position="1"/>
        <end position="80"/>
    </location>
</feature>